<dbReference type="GO" id="GO:0004519">
    <property type="term" value="F:endonuclease activity"/>
    <property type="evidence" value="ECO:0007669"/>
    <property type="project" value="UniProtKB-UniRule"/>
</dbReference>
<dbReference type="GO" id="GO:0016887">
    <property type="term" value="F:ATP hydrolysis activity"/>
    <property type="evidence" value="ECO:0007669"/>
    <property type="project" value="InterPro"/>
</dbReference>
<dbReference type="Proteomes" id="UP000628775">
    <property type="component" value="Unassembled WGS sequence"/>
</dbReference>
<dbReference type="InterPro" id="IPR000432">
    <property type="entry name" value="DNA_mismatch_repair_MutS_C"/>
</dbReference>
<dbReference type="EC" id="3.6.4.-" evidence="7"/>
<dbReference type="NCBIfam" id="TIGR01069">
    <property type="entry name" value="mutS2"/>
    <property type="match status" value="1"/>
</dbReference>
<dbReference type="HAMAP" id="MF_00092">
    <property type="entry name" value="MutS2"/>
    <property type="match status" value="1"/>
</dbReference>
<sequence>MQRALSLLEYEKIKEQLKNYTASSLGKEWVEQLVPRTSIAEVQALIDETDEGATVYRLRGNVPLGGVTEVRPFIKRAVIGGVLSASELNAIGDSIRASRIIKKFFADLEEEEVKLPILYARVNEMVPQTQLEKEITSCVDDSGRVMDGASDKLRTIRSQMRTLDARIKERLEGLIRSSHHQKMLSESIVTIRNDRYVIPVKQEYRHAFGGIVHDQSSSGATVFIEPQAVVEIDNQLSEARAKEKHEIERILRALTEQVAEVAELLNATVEHLGYLDFIFAKAKFAHALKATKPALREDGKLEFKRARHPLISAREVVPISIQMGSPYQAIIITGPNTGGKTVTLKTVGLLTVMAQSGLHIPVDEGSSVNVFEQIFADIGDEQSIEQSLSTFSSHMTNIVTILDQVNFRSLVLFDELGAGTDPQEGAALSIAILDDVFRRGASIIATTHYSELKAYAYEREGAVNASVEFDVQTLRPTYRLLMSIPGRSNAFEISRRLGLSEDIIEEARQQISGETAKVDNMIAALEKSQREAETAEQKAKEYKADVERLKDELEAERLKLEAERGKILKKAEEAAREAVEKARREAEEVITTLRQLQQQSQPVKDHEVIDAKKRLDHALEALAHESKPVTQSYTKAKPSHFQPGQEVKVLSFGQKGHIVEKINDKEYLVQVGIMRMNIKAVDLKAVKEEQEVKPVVNIRTTTTTVKTELDLRGERYEEAISRLDRYIDKALVAGYSRVSIIHGKGTGALRKGVENHLKQHSRVKSFRSGGAGEGGGGVTIVELK</sequence>
<keyword evidence="2 7" id="KW-0547">Nucleotide-binding</keyword>
<evidence type="ECO:0000256" key="4">
    <source>
        <dbReference type="ARBA" id="ARBA00022840"/>
    </source>
</evidence>
<dbReference type="InterPro" id="IPR036063">
    <property type="entry name" value="Smr_dom_sf"/>
</dbReference>
<comment type="similarity">
    <text evidence="7">Belongs to the DNA mismatch repair MutS family. MutS2 subfamily.</text>
</comment>
<dbReference type="SUPFAM" id="SSF52540">
    <property type="entry name" value="P-loop containing nucleoside triphosphate hydrolases"/>
    <property type="match status" value="1"/>
</dbReference>
<dbReference type="CDD" id="cd03280">
    <property type="entry name" value="ABC_MutS2"/>
    <property type="match status" value="1"/>
</dbReference>
<evidence type="ECO:0000313" key="10">
    <source>
        <dbReference type="EMBL" id="GGE42293.1"/>
    </source>
</evidence>
<evidence type="ECO:0000256" key="8">
    <source>
        <dbReference type="SAM" id="Coils"/>
    </source>
</evidence>
<evidence type="ECO:0000256" key="2">
    <source>
        <dbReference type="ARBA" id="ARBA00022741"/>
    </source>
</evidence>
<comment type="function">
    <text evidence="7">Acts as a ribosome collision sensor, splitting the ribosome into its 2 subunits. Detects stalled/collided 70S ribosomes which it binds and splits by an ATP-hydrolysis driven conformational change. Acts upstream of the ribosome quality control system (RQC), a ribosome-associated complex that mediates the extraction of incompletely synthesized nascent chains from stalled ribosomes and their subsequent degradation. Probably generates substrates for RQC.</text>
</comment>
<dbReference type="GO" id="GO:0006298">
    <property type="term" value="P:mismatch repair"/>
    <property type="evidence" value="ECO:0007669"/>
    <property type="project" value="InterPro"/>
</dbReference>
<dbReference type="GO" id="GO:0030983">
    <property type="term" value="F:mismatched DNA binding"/>
    <property type="evidence" value="ECO:0007669"/>
    <property type="project" value="InterPro"/>
</dbReference>
<keyword evidence="1 7" id="KW-0699">rRNA-binding</keyword>
<dbReference type="FunFam" id="3.40.50.300:FF:000830">
    <property type="entry name" value="Endonuclease MutS2"/>
    <property type="match status" value="1"/>
</dbReference>
<dbReference type="PANTHER" id="PTHR48466:SF2">
    <property type="entry name" value="OS10G0509000 PROTEIN"/>
    <property type="match status" value="1"/>
</dbReference>
<feature type="binding site" evidence="7">
    <location>
        <begin position="334"/>
        <end position="341"/>
    </location>
    <ligand>
        <name>ATP</name>
        <dbReference type="ChEBI" id="CHEBI:30616"/>
    </ligand>
</feature>
<dbReference type="InterPro" id="IPR027417">
    <property type="entry name" value="P-loop_NTPase"/>
</dbReference>
<dbReference type="Pfam" id="PF01713">
    <property type="entry name" value="Smr"/>
    <property type="match status" value="1"/>
</dbReference>
<dbReference type="PROSITE" id="PS50828">
    <property type="entry name" value="SMR"/>
    <property type="match status" value="1"/>
</dbReference>
<dbReference type="InterPro" id="IPR045076">
    <property type="entry name" value="MutS"/>
</dbReference>
<evidence type="ECO:0000256" key="3">
    <source>
        <dbReference type="ARBA" id="ARBA00022801"/>
    </source>
</evidence>
<dbReference type="InterPro" id="IPR005747">
    <property type="entry name" value="MutS2"/>
</dbReference>
<dbReference type="Gene3D" id="3.30.1370.110">
    <property type="match status" value="1"/>
</dbReference>
<dbReference type="Gene3D" id="3.40.50.300">
    <property type="entry name" value="P-loop containing nucleotide triphosphate hydrolases"/>
    <property type="match status" value="1"/>
</dbReference>
<evidence type="ECO:0000256" key="6">
    <source>
        <dbReference type="ARBA" id="ARBA00023125"/>
    </source>
</evidence>
<gene>
    <name evidence="10" type="primary">mutSB</name>
    <name evidence="7" type="synonym">mutS2</name>
    <name evidence="7" type="synonym">rqcU</name>
    <name evidence="10" type="ORF">GCM10011391_21370</name>
</gene>
<keyword evidence="5 7" id="KW-0694">RNA-binding</keyword>
<dbReference type="SUPFAM" id="SSF48334">
    <property type="entry name" value="DNA repair protein MutS, domain III"/>
    <property type="match status" value="1"/>
</dbReference>
<dbReference type="GO" id="GO:0005524">
    <property type="term" value="F:ATP binding"/>
    <property type="evidence" value="ECO:0007669"/>
    <property type="project" value="UniProtKB-UniRule"/>
</dbReference>
<dbReference type="InterPro" id="IPR046893">
    <property type="entry name" value="MSSS"/>
</dbReference>
<proteinExistence type="inferred from homology"/>
<dbReference type="InterPro" id="IPR036187">
    <property type="entry name" value="DNA_mismatch_repair_MutS_sf"/>
</dbReference>
<dbReference type="GO" id="GO:0140664">
    <property type="term" value="F:ATP-dependent DNA damage sensor activity"/>
    <property type="evidence" value="ECO:0007669"/>
    <property type="project" value="InterPro"/>
</dbReference>
<dbReference type="PROSITE" id="PS00486">
    <property type="entry name" value="DNA_MISMATCH_REPAIR_2"/>
    <property type="match status" value="1"/>
</dbReference>
<dbReference type="InterPro" id="IPR007696">
    <property type="entry name" value="DNA_mismatch_repair_MutS_core"/>
</dbReference>
<dbReference type="AlphaFoldDB" id="A0A8J2YEH0"/>
<feature type="coiled-coil region" evidence="8">
    <location>
        <begin position="504"/>
        <end position="599"/>
    </location>
</feature>
<name>A0A8J2YEH0_9BACL</name>
<dbReference type="EMBL" id="BMIR01000009">
    <property type="protein sequence ID" value="GGE42293.1"/>
    <property type="molecule type" value="Genomic_DNA"/>
</dbReference>
<evidence type="ECO:0000259" key="9">
    <source>
        <dbReference type="PROSITE" id="PS50828"/>
    </source>
</evidence>
<reference evidence="10" key="2">
    <citation type="submission" date="2020-09" db="EMBL/GenBank/DDBJ databases">
        <authorList>
            <person name="Sun Q."/>
            <person name="Zhou Y."/>
        </authorList>
    </citation>
    <scope>NUCLEOTIDE SEQUENCE</scope>
    <source>
        <strain evidence="10">CGMCC 1.15371</strain>
    </source>
</reference>
<dbReference type="SMART" id="SM00463">
    <property type="entry name" value="SMR"/>
    <property type="match status" value="1"/>
</dbReference>
<keyword evidence="6 7" id="KW-0238">DNA-binding</keyword>
<comment type="caution">
    <text evidence="10">The sequence shown here is derived from an EMBL/GenBank/DDBJ whole genome shotgun (WGS) entry which is preliminary data.</text>
</comment>
<evidence type="ECO:0000256" key="7">
    <source>
        <dbReference type="HAMAP-Rule" id="MF_00092"/>
    </source>
</evidence>
<dbReference type="SMART" id="SM00533">
    <property type="entry name" value="MUTSd"/>
    <property type="match status" value="1"/>
</dbReference>
<reference evidence="10" key="1">
    <citation type="journal article" date="2014" name="Int. J. Syst. Evol. Microbiol.">
        <title>Complete genome sequence of Corynebacterium casei LMG S-19264T (=DSM 44701T), isolated from a smear-ripened cheese.</title>
        <authorList>
            <consortium name="US DOE Joint Genome Institute (JGI-PGF)"/>
            <person name="Walter F."/>
            <person name="Albersmeier A."/>
            <person name="Kalinowski J."/>
            <person name="Ruckert C."/>
        </authorList>
    </citation>
    <scope>NUCLEOTIDE SEQUENCE</scope>
    <source>
        <strain evidence="10">CGMCC 1.15371</strain>
    </source>
</reference>
<dbReference type="SMART" id="SM00534">
    <property type="entry name" value="MUTSac"/>
    <property type="match status" value="1"/>
</dbReference>
<dbReference type="Pfam" id="PF20297">
    <property type="entry name" value="MSSS"/>
    <property type="match status" value="1"/>
</dbReference>
<dbReference type="EC" id="3.1.-.-" evidence="7"/>
<comment type="function">
    <text evidence="7">Endonuclease that is involved in the suppression of homologous recombination and thus may have a key role in the control of bacterial genetic diversity.</text>
</comment>
<keyword evidence="11" id="KW-1185">Reference proteome</keyword>
<keyword evidence="7 10" id="KW-0255">Endonuclease</keyword>
<evidence type="ECO:0000313" key="11">
    <source>
        <dbReference type="Proteomes" id="UP000628775"/>
    </source>
</evidence>
<evidence type="ECO:0000256" key="1">
    <source>
        <dbReference type="ARBA" id="ARBA00022730"/>
    </source>
</evidence>
<keyword evidence="7" id="KW-0540">Nuclease</keyword>
<evidence type="ECO:0000256" key="5">
    <source>
        <dbReference type="ARBA" id="ARBA00022884"/>
    </source>
</evidence>
<dbReference type="Pfam" id="PF00488">
    <property type="entry name" value="MutS_V"/>
    <property type="match status" value="1"/>
</dbReference>
<dbReference type="GO" id="GO:0045910">
    <property type="term" value="P:negative regulation of DNA recombination"/>
    <property type="evidence" value="ECO:0007669"/>
    <property type="project" value="InterPro"/>
</dbReference>
<protein>
    <recommendedName>
        <fullName evidence="7">Endonuclease MutS2</fullName>
        <ecNumber evidence="7">3.1.-.-</ecNumber>
    </recommendedName>
    <alternativeName>
        <fullName evidence="7">Ribosome-associated protein quality control-upstream factor</fullName>
        <shortName evidence="7">RQC-upstream factor</shortName>
        <shortName evidence="7">RqcU</shortName>
        <ecNumber evidence="7">3.6.4.-</ecNumber>
    </alternativeName>
</protein>
<dbReference type="PIRSF" id="PIRSF005814">
    <property type="entry name" value="MutS_YshD"/>
    <property type="match status" value="1"/>
</dbReference>
<accession>A0A8J2YEH0</accession>
<comment type="subunit">
    <text evidence="7">Homodimer. Binds to stalled ribosomes, contacting rRNA.</text>
</comment>
<feature type="domain" description="Smr" evidence="9">
    <location>
        <begin position="709"/>
        <end position="784"/>
    </location>
</feature>
<keyword evidence="4 7" id="KW-0067">ATP-binding</keyword>
<organism evidence="10 11">
    <name type="scientific">Pullulanibacillus camelliae</name>
    <dbReference type="NCBI Taxonomy" id="1707096"/>
    <lineage>
        <taxon>Bacteria</taxon>
        <taxon>Bacillati</taxon>
        <taxon>Bacillota</taxon>
        <taxon>Bacilli</taxon>
        <taxon>Bacillales</taxon>
        <taxon>Sporolactobacillaceae</taxon>
        <taxon>Pullulanibacillus</taxon>
    </lineage>
</organism>
<dbReference type="SUPFAM" id="SSF160443">
    <property type="entry name" value="SMR domain-like"/>
    <property type="match status" value="1"/>
</dbReference>
<dbReference type="PANTHER" id="PTHR48466">
    <property type="entry name" value="OS10G0509000 PROTEIN-RELATED"/>
    <property type="match status" value="1"/>
</dbReference>
<keyword evidence="3 7" id="KW-0378">Hydrolase</keyword>
<dbReference type="InterPro" id="IPR002625">
    <property type="entry name" value="Smr_dom"/>
</dbReference>
<dbReference type="GO" id="GO:0072344">
    <property type="term" value="P:rescue of stalled ribosome"/>
    <property type="evidence" value="ECO:0007669"/>
    <property type="project" value="UniProtKB-UniRule"/>
</dbReference>
<dbReference type="GO" id="GO:0019843">
    <property type="term" value="F:rRNA binding"/>
    <property type="evidence" value="ECO:0007669"/>
    <property type="project" value="UniProtKB-UniRule"/>
</dbReference>
<dbReference type="GO" id="GO:0043023">
    <property type="term" value="F:ribosomal large subunit binding"/>
    <property type="evidence" value="ECO:0007669"/>
    <property type="project" value="UniProtKB-UniRule"/>
</dbReference>
<keyword evidence="8" id="KW-0175">Coiled coil</keyword>